<dbReference type="HAMAP" id="MF_01365_B">
    <property type="entry name" value="Ribosomal_uL6_B"/>
    <property type="match status" value="1"/>
</dbReference>
<comment type="subunit">
    <text evidence="4">Part of the 50S ribosomal subunit.</text>
</comment>
<evidence type="ECO:0000256" key="3">
    <source>
        <dbReference type="ARBA" id="ARBA00023274"/>
    </source>
</evidence>
<dbReference type="PANTHER" id="PTHR11655:SF14">
    <property type="entry name" value="LARGE RIBOSOMAL SUBUNIT PROTEIN UL6M"/>
    <property type="match status" value="1"/>
</dbReference>
<dbReference type="GO" id="GO:0003735">
    <property type="term" value="F:structural constituent of ribosome"/>
    <property type="evidence" value="ECO:0007669"/>
    <property type="project" value="UniProtKB-UniRule"/>
</dbReference>
<dbReference type="NCBIfam" id="TIGR03654">
    <property type="entry name" value="L6_bact"/>
    <property type="match status" value="1"/>
</dbReference>
<dbReference type="EMBL" id="LBPN01000002">
    <property type="protein sequence ID" value="KKP59813.1"/>
    <property type="molecule type" value="Genomic_DNA"/>
</dbReference>
<accession>A0A0G0AS02</accession>
<evidence type="ECO:0000256" key="1">
    <source>
        <dbReference type="ARBA" id="ARBA00009356"/>
    </source>
</evidence>
<protein>
    <recommendedName>
        <fullName evidence="4">Large ribosomal subunit protein uL6</fullName>
    </recommendedName>
</protein>
<feature type="domain" description="Large ribosomal subunit protein uL6 alpha-beta" evidence="7">
    <location>
        <begin position="11"/>
        <end position="81"/>
    </location>
</feature>
<dbReference type="PRINTS" id="PR00059">
    <property type="entry name" value="RIBOSOMALL6"/>
</dbReference>
<comment type="function">
    <text evidence="4 6">This protein binds to the 23S rRNA, and is important in its secondary structure. It is located near the subunit interface in the base of the L7/L12 stalk, and near the tRNA binding site of the peptidyltransferase center.</text>
</comment>
<dbReference type="Proteomes" id="UP000034176">
    <property type="component" value="Unassembled WGS sequence"/>
</dbReference>
<keyword evidence="4 6" id="KW-0699">rRNA-binding</keyword>
<organism evidence="8 9">
    <name type="scientific">Candidatus Gottesmanbacteria bacterium GW2011_GWA1_34_13</name>
    <dbReference type="NCBI Taxonomy" id="1618434"/>
    <lineage>
        <taxon>Bacteria</taxon>
        <taxon>Candidatus Gottesmaniibacteriota</taxon>
    </lineage>
</organism>
<dbReference type="PANTHER" id="PTHR11655">
    <property type="entry name" value="60S/50S RIBOSOMAL PROTEIN L6/L9"/>
    <property type="match status" value="1"/>
</dbReference>
<keyword evidence="2 4" id="KW-0689">Ribosomal protein</keyword>
<dbReference type="FunFam" id="3.90.930.12:FF:000001">
    <property type="entry name" value="50S ribosomal protein L6"/>
    <property type="match status" value="1"/>
</dbReference>
<dbReference type="Pfam" id="PF00347">
    <property type="entry name" value="Ribosomal_L6"/>
    <property type="match status" value="2"/>
</dbReference>
<dbReference type="PIRSF" id="PIRSF002162">
    <property type="entry name" value="Ribosomal_L6"/>
    <property type="match status" value="1"/>
</dbReference>
<evidence type="ECO:0000259" key="7">
    <source>
        <dbReference type="Pfam" id="PF00347"/>
    </source>
</evidence>
<evidence type="ECO:0000256" key="5">
    <source>
        <dbReference type="RuleBase" id="RU003869"/>
    </source>
</evidence>
<dbReference type="Gene3D" id="3.90.930.12">
    <property type="entry name" value="Ribosomal protein L6, alpha-beta domain"/>
    <property type="match status" value="2"/>
</dbReference>
<dbReference type="InterPro" id="IPR000702">
    <property type="entry name" value="Ribosomal_uL6-like"/>
</dbReference>
<dbReference type="STRING" id="1618434.UR52_C0002G0041"/>
<proteinExistence type="inferred from homology"/>
<name>A0A0G0AS02_9BACT</name>
<dbReference type="InterPro" id="IPR019906">
    <property type="entry name" value="Ribosomal_uL6_bac-type"/>
</dbReference>
<keyword evidence="4 6" id="KW-0694">RNA-binding</keyword>
<dbReference type="InterPro" id="IPR002358">
    <property type="entry name" value="Ribosomal_uL6_CS"/>
</dbReference>
<evidence type="ECO:0000313" key="8">
    <source>
        <dbReference type="EMBL" id="KKP59813.1"/>
    </source>
</evidence>
<dbReference type="InterPro" id="IPR036789">
    <property type="entry name" value="Ribosomal_uL6-like_a/b-dom_sf"/>
</dbReference>
<reference evidence="8 9" key="1">
    <citation type="journal article" date="2015" name="Nature">
        <title>rRNA introns, odd ribosomes, and small enigmatic genomes across a large radiation of phyla.</title>
        <authorList>
            <person name="Brown C.T."/>
            <person name="Hug L.A."/>
            <person name="Thomas B.C."/>
            <person name="Sharon I."/>
            <person name="Castelle C.J."/>
            <person name="Singh A."/>
            <person name="Wilkins M.J."/>
            <person name="Williams K.H."/>
            <person name="Banfield J.F."/>
        </authorList>
    </citation>
    <scope>NUCLEOTIDE SEQUENCE [LARGE SCALE GENOMIC DNA]</scope>
</reference>
<evidence type="ECO:0000256" key="6">
    <source>
        <dbReference type="RuleBase" id="RU003870"/>
    </source>
</evidence>
<evidence type="ECO:0000256" key="2">
    <source>
        <dbReference type="ARBA" id="ARBA00022980"/>
    </source>
</evidence>
<keyword evidence="3 4" id="KW-0687">Ribonucleoprotein</keyword>
<dbReference type="GO" id="GO:0022625">
    <property type="term" value="C:cytosolic large ribosomal subunit"/>
    <property type="evidence" value="ECO:0007669"/>
    <property type="project" value="UniProtKB-UniRule"/>
</dbReference>
<dbReference type="GO" id="GO:0002181">
    <property type="term" value="P:cytoplasmic translation"/>
    <property type="evidence" value="ECO:0007669"/>
    <property type="project" value="TreeGrafter"/>
</dbReference>
<dbReference type="InterPro" id="IPR020040">
    <property type="entry name" value="Ribosomal_uL6_a/b-dom"/>
</dbReference>
<dbReference type="AlphaFoldDB" id="A0A0G0AS02"/>
<dbReference type="SUPFAM" id="SSF56053">
    <property type="entry name" value="Ribosomal protein L6"/>
    <property type="match status" value="2"/>
</dbReference>
<feature type="domain" description="Large ribosomal subunit protein uL6 alpha-beta" evidence="7">
    <location>
        <begin position="89"/>
        <end position="163"/>
    </location>
</feature>
<sequence length="182" mass="19443">MSRIGKTIINIPTGVKIEQTGSLVKVVGPKGELALTIPSGFTISINGSQVELKQKENQNQGNLHGLHRSLLNNAVLGVNQGWEKKLKLVGVGYKASTNGGELTINVGFTHPVIIKAPEHMTFTVTDNTLITVSGIDKKQVGEIAAQIRDVKRPEPYKGKGIRYLGELVRKKAGKAVKAAGTA</sequence>
<dbReference type="GO" id="GO:0019843">
    <property type="term" value="F:rRNA binding"/>
    <property type="evidence" value="ECO:0007669"/>
    <property type="project" value="UniProtKB-UniRule"/>
</dbReference>
<evidence type="ECO:0000256" key="4">
    <source>
        <dbReference type="HAMAP-Rule" id="MF_01365"/>
    </source>
</evidence>
<dbReference type="PROSITE" id="PS00525">
    <property type="entry name" value="RIBOSOMAL_L6_1"/>
    <property type="match status" value="1"/>
</dbReference>
<comment type="similarity">
    <text evidence="1 4 5">Belongs to the universal ribosomal protein uL6 family.</text>
</comment>
<dbReference type="PATRIC" id="fig|1618434.3.peg.162"/>
<comment type="caution">
    <text evidence="8">The sequence shown here is derived from an EMBL/GenBank/DDBJ whole genome shotgun (WGS) entry which is preliminary data.</text>
</comment>
<gene>
    <name evidence="4" type="primary">rplF</name>
    <name evidence="8" type="ORF">UR52_C0002G0041</name>
</gene>
<evidence type="ECO:0000313" key="9">
    <source>
        <dbReference type="Proteomes" id="UP000034176"/>
    </source>
</evidence>